<dbReference type="PANTHER" id="PTHR35345:SF1">
    <property type="entry name" value="TELOMERE REPEATS-BINDING BOUQUET FORMATION PROTEIN 2"/>
    <property type="match status" value="1"/>
</dbReference>
<dbReference type="InterPro" id="IPR028065">
    <property type="entry name" value="TERB2"/>
</dbReference>
<dbReference type="Pfam" id="PF15101">
    <property type="entry name" value="TERB2"/>
    <property type="match status" value="1"/>
</dbReference>
<dbReference type="GO" id="GO:0070197">
    <property type="term" value="P:meiotic attachment of telomere to nuclear envelope"/>
    <property type="evidence" value="ECO:0007669"/>
    <property type="project" value="TreeGrafter"/>
</dbReference>
<keyword evidence="2" id="KW-1185">Reference proteome</keyword>
<evidence type="ECO:0000313" key="2">
    <source>
        <dbReference type="Proteomes" id="UP000824782"/>
    </source>
</evidence>
<dbReference type="Proteomes" id="UP000824782">
    <property type="component" value="Unassembled WGS sequence"/>
</dbReference>
<sequence length="113" mass="13082">MYKGLRGWFSQSVEHNLIHIWESEGGVVLNSSHNADYLFSSDAAHCDTQKIYNSVEYIENKVTVFHASFLRTHSQMKTKTLMTLGHFILPPPSLHEGWYLYKFVFKSLILLFG</sequence>
<dbReference type="GO" id="GO:0005637">
    <property type="term" value="C:nuclear inner membrane"/>
    <property type="evidence" value="ECO:0007669"/>
    <property type="project" value="TreeGrafter"/>
</dbReference>
<evidence type="ECO:0000313" key="1">
    <source>
        <dbReference type="EMBL" id="KAG8576048.1"/>
    </source>
</evidence>
<proteinExistence type="predicted"/>
<organism evidence="1 2">
    <name type="scientific">Engystomops pustulosus</name>
    <name type="common">Tungara frog</name>
    <name type="synonym">Physalaemus pustulosus</name>
    <dbReference type="NCBI Taxonomy" id="76066"/>
    <lineage>
        <taxon>Eukaryota</taxon>
        <taxon>Metazoa</taxon>
        <taxon>Chordata</taxon>
        <taxon>Craniata</taxon>
        <taxon>Vertebrata</taxon>
        <taxon>Euteleostomi</taxon>
        <taxon>Amphibia</taxon>
        <taxon>Batrachia</taxon>
        <taxon>Anura</taxon>
        <taxon>Neobatrachia</taxon>
        <taxon>Hyloidea</taxon>
        <taxon>Leptodactylidae</taxon>
        <taxon>Leiuperinae</taxon>
        <taxon>Engystomops</taxon>
    </lineage>
</organism>
<gene>
    <name evidence="1" type="ORF">GDO81_009756</name>
</gene>
<dbReference type="EMBL" id="WNYA01000004">
    <property type="protein sequence ID" value="KAG8576048.1"/>
    <property type="molecule type" value="Genomic_DNA"/>
</dbReference>
<name>A0AAV7BTY8_ENGPU</name>
<reference evidence="1" key="1">
    <citation type="thesis" date="2020" institute="ProQuest LLC" country="789 East Eisenhower Parkway, Ann Arbor, MI, USA">
        <title>Comparative Genomics and Chromosome Evolution.</title>
        <authorList>
            <person name="Mudd A.B."/>
        </authorList>
    </citation>
    <scope>NUCLEOTIDE SEQUENCE</scope>
    <source>
        <strain evidence="1">237g6f4</strain>
        <tissue evidence="1">Blood</tissue>
    </source>
</reference>
<accession>A0AAV7BTY8</accession>
<dbReference type="AlphaFoldDB" id="A0AAV7BTY8"/>
<comment type="caution">
    <text evidence="1">The sequence shown here is derived from an EMBL/GenBank/DDBJ whole genome shotgun (WGS) entry which is preliminary data.</text>
</comment>
<dbReference type="GO" id="GO:0007129">
    <property type="term" value="P:homologous chromosome pairing at meiosis"/>
    <property type="evidence" value="ECO:0007669"/>
    <property type="project" value="TreeGrafter"/>
</dbReference>
<protein>
    <submittedName>
        <fullName evidence="1">Uncharacterized protein</fullName>
    </submittedName>
</protein>
<dbReference type="PANTHER" id="PTHR35345">
    <property type="entry name" value="TELOMERE REPEATS-BINDING BOUQUET FORMATION PROTEIN 2"/>
    <property type="match status" value="1"/>
</dbReference>